<proteinExistence type="predicted"/>
<dbReference type="Proteomes" id="UP000054166">
    <property type="component" value="Unassembled WGS sequence"/>
</dbReference>
<dbReference type="HOGENOM" id="CLU_2776840_0_0_1"/>
<sequence>MSSKVISPSFKLIGVDGSIAISVRSVLAETGAFARFGSEVLNVVWSWFAWGPHEHEHARPNNTQRRLFR</sequence>
<reference evidence="2" key="2">
    <citation type="submission" date="2015-01" db="EMBL/GenBank/DDBJ databases">
        <title>Evolutionary Origins and Diversification of the Mycorrhizal Mutualists.</title>
        <authorList>
            <consortium name="DOE Joint Genome Institute"/>
            <consortium name="Mycorrhizal Genomics Consortium"/>
            <person name="Kohler A."/>
            <person name="Kuo A."/>
            <person name="Nagy L.G."/>
            <person name="Floudas D."/>
            <person name="Copeland A."/>
            <person name="Barry K.W."/>
            <person name="Cichocki N."/>
            <person name="Veneault-Fourrey C."/>
            <person name="LaButti K."/>
            <person name="Lindquist E.A."/>
            <person name="Lipzen A."/>
            <person name="Lundell T."/>
            <person name="Morin E."/>
            <person name="Murat C."/>
            <person name="Riley R."/>
            <person name="Ohm R."/>
            <person name="Sun H."/>
            <person name="Tunlid A."/>
            <person name="Henrissat B."/>
            <person name="Grigoriev I.V."/>
            <person name="Hibbett D.S."/>
            <person name="Martin F."/>
        </authorList>
    </citation>
    <scope>NUCLEOTIDE SEQUENCE [LARGE SCALE GENOMIC DNA]</scope>
    <source>
        <strain evidence="2">F 1598</strain>
    </source>
</reference>
<dbReference type="InParanoid" id="A0A0C3B3Y0"/>
<organism evidence="1 2">
    <name type="scientific">Piloderma croceum (strain F 1598)</name>
    <dbReference type="NCBI Taxonomy" id="765440"/>
    <lineage>
        <taxon>Eukaryota</taxon>
        <taxon>Fungi</taxon>
        <taxon>Dikarya</taxon>
        <taxon>Basidiomycota</taxon>
        <taxon>Agaricomycotina</taxon>
        <taxon>Agaricomycetes</taxon>
        <taxon>Agaricomycetidae</taxon>
        <taxon>Atheliales</taxon>
        <taxon>Atheliaceae</taxon>
        <taxon>Piloderma</taxon>
    </lineage>
</organism>
<reference evidence="1 2" key="1">
    <citation type="submission" date="2014-04" db="EMBL/GenBank/DDBJ databases">
        <authorList>
            <consortium name="DOE Joint Genome Institute"/>
            <person name="Kuo A."/>
            <person name="Tarkka M."/>
            <person name="Buscot F."/>
            <person name="Kohler A."/>
            <person name="Nagy L.G."/>
            <person name="Floudas D."/>
            <person name="Copeland A."/>
            <person name="Barry K.W."/>
            <person name="Cichocki N."/>
            <person name="Veneault-Fourrey C."/>
            <person name="LaButti K."/>
            <person name="Lindquist E.A."/>
            <person name="Lipzen A."/>
            <person name="Lundell T."/>
            <person name="Morin E."/>
            <person name="Murat C."/>
            <person name="Sun H."/>
            <person name="Tunlid A."/>
            <person name="Henrissat B."/>
            <person name="Grigoriev I.V."/>
            <person name="Hibbett D.S."/>
            <person name="Martin F."/>
            <person name="Nordberg H.P."/>
            <person name="Cantor M.N."/>
            <person name="Hua S.X."/>
        </authorList>
    </citation>
    <scope>NUCLEOTIDE SEQUENCE [LARGE SCALE GENOMIC DNA]</scope>
    <source>
        <strain evidence="1 2">F 1598</strain>
    </source>
</reference>
<evidence type="ECO:0000313" key="2">
    <source>
        <dbReference type="Proteomes" id="UP000054166"/>
    </source>
</evidence>
<dbReference type="EMBL" id="KN833179">
    <property type="protein sequence ID" value="KIM71987.1"/>
    <property type="molecule type" value="Genomic_DNA"/>
</dbReference>
<evidence type="ECO:0000313" key="1">
    <source>
        <dbReference type="EMBL" id="KIM71987.1"/>
    </source>
</evidence>
<accession>A0A0C3B3Y0</accession>
<name>A0A0C3B3Y0_PILCF</name>
<dbReference type="AlphaFoldDB" id="A0A0C3B3Y0"/>
<keyword evidence="2" id="KW-1185">Reference proteome</keyword>
<protein>
    <submittedName>
        <fullName evidence="1">Uncharacterized protein</fullName>
    </submittedName>
</protein>
<gene>
    <name evidence="1" type="ORF">PILCRDRAFT_16549</name>
</gene>